<dbReference type="KEGG" id="lcre:Pla8534_22600"/>
<accession>A0A518DRL1</accession>
<sequence>MTEHDGLKGCGPQPFRSGNPNNEWGIDELSFYAQIQFGQILEGERLLTPSYWRLGNALALAKKSLHRGQWAQYLAALGIDKTRASKARAIHRTFPEAGDVVDLTVEEAYDRRQRPATTASTHRGEQSNLQKDSHRLRHTVSKIATRSREAIHDAAFAAPAEAVLLIPAVRKAIQELEQLLSHLVQQAALAD</sequence>
<feature type="region of interest" description="Disordered" evidence="1">
    <location>
        <begin position="111"/>
        <end position="134"/>
    </location>
</feature>
<evidence type="ECO:0000313" key="3">
    <source>
        <dbReference type="Proteomes" id="UP000317648"/>
    </source>
</evidence>
<proteinExistence type="predicted"/>
<reference evidence="2 3" key="1">
    <citation type="submission" date="2019-02" db="EMBL/GenBank/DDBJ databases">
        <title>Deep-cultivation of Planctomycetes and their phenomic and genomic characterization uncovers novel biology.</title>
        <authorList>
            <person name="Wiegand S."/>
            <person name="Jogler M."/>
            <person name="Boedeker C."/>
            <person name="Pinto D."/>
            <person name="Vollmers J."/>
            <person name="Rivas-Marin E."/>
            <person name="Kohn T."/>
            <person name="Peeters S.H."/>
            <person name="Heuer A."/>
            <person name="Rast P."/>
            <person name="Oberbeckmann S."/>
            <person name="Bunk B."/>
            <person name="Jeske O."/>
            <person name="Meyerdierks A."/>
            <person name="Storesund J.E."/>
            <person name="Kallscheuer N."/>
            <person name="Luecker S."/>
            <person name="Lage O.M."/>
            <person name="Pohl T."/>
            <person name="Merkel B.J."/>
            <person name="Hornburger P."/>
            <person name="Mueller R.-W."/>
            <person name="Bruemmer F."/>
            <person name="Labrenz M."/>
            <person name="Spormann A.M."/>
            <person name="Op den Camp H."/>
            <person name="Overmann J."/>
            <person name="Amann R."/>
            <person name="Jetten M.S.M."/>
            <person name="Mascher T."/>
            <person name="Medema M.H."/>
            <person name="Devos D.P."/>
            <person name="Kaster A.-K."/>
            <person name="Ovreas L."/>
            <person name="Rohde M."/>
            <person name="Galperin M.Y."/>
            <person name="Jogler C."/>
        </authorList>
    </citation>
    <scope>NUCLEOTIDE SEQUENCE [LARGE SCALE GENOMIC DNA]</scope>
    <source>
        <strain evidence="2 3">Pla85_3_4</strain>
    </source>
</reference>
<feature type="compositionally biased region" description="Polar residues" evidence="1">
    <location>
        <begin position="115"/>
        <end position="130"/>
    </location>
</feature>
<organism evidence="2 3">
    <name type="scientific">Lignipirellula cremea</name>
    <dbReference type="NCBI Taxonomy" id="2528010"/>
    <lineage>
        <taxon>Bacteria</taxon>
        <taxon>Pseudomonadati</taxon>
        <taxon>Planctomycetota</taxon>
        <taxon>Planctomycetia</taxon>
        <taxon>Pirellulales</taxon>
        <taxon>Pirellulaceae</taxon>
        <taxon>Lignipirellula</taxon>
    </lineage>
</organism>
<dbReference type="Proteomes" id="UP000317648">
    <property type="component" value="Chromosome"/>
</dbReference>
<dbReference type="AlphaFoldDB" id="A0A518DRL1"/>
<name>A0A518DRL1_9BACT</name>
<keyword evidence="3" id="KW-1185">Reference proteome</keyword>
<evidence type="ECO:0000256" key="1">
    <source>
        <dbReference type="SAM" id="MobiDB-lite"/>
    </source>
</evidence>
<dbReference type="RefSeq" id="WP_145052917.1">
    <property type="nucleotide sequence ID" value="NZ_CP036433.1"/>
</dbReference>
<gene>
    <name evidence="2" type="ORF">Pla8534_22600</name>
</gene>
<dbReference type="EMBL" id="CP036433">
    <property type="protein sequence ID" value="QDU94469.1"/>
    <property type="molecule type" value="Genomic_DNA"/>
</dbReference>
<evidence type="ECO:0000313" key="2">
    <source>
        <dbReference type="EMBL" id="QDU94469.1"/>
    </source>
</evidence>
<protein>
    <submittedName>
        <fullName evidence="2">Uncharacterized protein</fullName>
    </submittedName>
</protein>